<sequence length="432" mass="48246">MKTTTIVCSVFLLFGVCQAKAFNVPYSRVLLPGEKIEKDNPYFRYVKEGDYIPDTEYVSAASSGSAVRYRQPIKGSGQEGQYVPSDEGQYRPEATQPKTVSSPRPYVHSNAGTYRSGNSQPAIVSSPRPYVQSNAGTFRPEVSPTSTAVSSSRPFVQSNAGTFRPEISPTPTAVSSPRPFVQSNAGTFRPEVSPTPSVVSSPRPYVHSDAGAYRPELASSTVRPVSNPKRYAPNNQVFFTNNQIRYRPAASSITGNAVQLLTDGQYYPDDSGRYIHDDSGRYIPDYSGLWHDDGTGRYTHMDVPYKPEATVIRKQYLIPYGLFPGAKYGTFDDSRWRILRLINDQNKEGYHYDFETENEIFGAQDAVIQNKGTDDEMINAQGYYKYTGPNNIIYEVEYTADENGFIPMAAHLHPALKRALEYQLKSKENNKK</sequence>
<evidence type="ECO:0000313" key="5">
    <source>
        <dbReference type="Proteomes" id="UP000410492"/>
    </source>
</evidence>
<dbReference type="PROSITE" id="PS51155">
    <property type="entry name" value="CHIT_BIND_RR_2"/>
    <property type="match status" value="1"/>
</dbReference>
<keyword evidence="1" id="KW-0193">Cuticle</keyword>
<feature type="region of interest" description="Disordered" evidence="2">
    <location>
        <begin position="69"/>
        <end position="178"/>
    </location>
</feature>
<keyword evidence="3" id="KW-0732">Signal</keyword>
<feature type="region of interest" description="Disordered" evidence="2">
    <location>
        <begin position="185"/>
        <end position="204"/>
    </location>
</feature>
<feature type="compositionally biased region" description="Polar residues" evidence="2">
    <location>
        <begin position="110"/>
        <end position="123"/>
    </location>
</feature>
<accession>A0A653BU69</accession>
<evidence type="ECO:0000256" key="1">
    <source>
        <dbReference type="PROSITE-ProRule" id="PRU00497"/>
    </source>
</evidence>
<proteinExistence type="predicted"/>
<feature type="compositionally biased region" description="Polar residues" evidence="2">
    <location>
        <begin position="143"/>
        <end position="161"/>
    </location>
</feature>
<organism evidence="4 5">
    <name type="scientific">Callosobruchus maculatus</name>
    <name type="common">Southern cowpea weevil</name>
    <name type="synonym">Pulse bruchid</name>
    <dbReference type="NCBI Taxonomy" id="64391"/>
    <lineage>
        <taxon>Eukaryota</taxon>
        <taxon>Metazoa</taxon>
        <taxon>Ecdysozoa</taxon>
        <taxon>Arthropoda</taxon>
        <taxon>Hexapoda</taxon>
        <taxon>Insecta</taxon>
        <taxon>Pterygota</taxon>
        <taxon>Neoptera</taxon>
        <taxon>Endopterygota</taxon>
        <taxon>Coleoptera</taxon>
        <taxon>Polyphaga</taxon>
        <taxon>Cucujiformia</taxon>
        <taxon>Chrysomeloidea</taxon>
        <taxon>Chrysomelidae</taxon>
        <taxon>Bruchinae</taxon>
        <taxon>Bruchini</taxon>
        <taxon>Callosobruchus</taxon>
    </lineage>
</organism>
<dbReference type="OrthoDB" id="6379191at2759"/>
<feature type="compositionally biased region" description="Low complexity" evidence="2">
    <location>
        <begin position="190"/>
        <end position="204"/>
    </location>
</feature>
<feature type="chain" id="PRO_5024804604" description="Larval cuticle protein LCP-30" evidence="3">
    <location>
        <begin position="20"/>
        <end position="432"/>
    </location>
</feature>
<evidence type="ECO:0000256" key="3">
    <source>
        <dbReference type="SAM" id="SignalP"/>
    </source>
</evidence>
<evidence type="ECO:0008006" key="6">
    <source>
        <dbReference type="Google" id="ProtNLM"/>
    </source>
</evidence>
<dbReference type="Pfam" id="PF00379">
    <property type="entry name" value="Chitin_bind_4"/>
    <property type="match status" value="1"/>
</dbReference>
<gene>
    <name evidence="4" type="ORF">CALMAC_LOCUS3791</name>
</gene>
<dbReference type="EMBL" id="CAACVG010005299">
    <property type="protein sequence ID" value="VEN39152.1"/>
    <property type="molecule type" value="Genomic_DNA"/>
</dbReference>
<protein>
    <recommendedName>
        <fullName evidence="6">Larval cuticle protein LCP-30</fullName>
    </recommendedName>
</protein>
<evidence type="ECO:0000256" key="2">
    <source>
        <dbReference type="SAM" id="MobiDB-lite"/>
    </source>
</evidence>
<feature type="signal peptide" evidence="3">
    <location>
        <begin position="1"/>
        <end position="19"/>
    </location>
</feature>
<dbReference type="AlphaFoldDB" id="A0A653BU69"/>
<keyword evidence="5" id="KW-1185">Reference proteome</keyword>
<dbReference type="Proteomes" id="UP000410492">
    <property type="component" value="Unassembled WGS sequence"/>
</dbReference>
<name>A0A653BU69_CALMS</name>
<reference evidence="4 5" key="1">
    <citation type="submission" date="2019-01" db="EMBL/GenBank/DDBJ databases">
        <authorList>
            <person name="Sayadi A."/>
        </authorList>
    </citation>
    <scope>NUCLEOTIDE SEQUENCE [LARGE SCALE GENOMIC DNA]</scope>
</reference>
<dbReference type="GO" id="GO:0042302">
    <property type="term" value="F:structural constituent of cuticle"/>
    <property type="evidence" value="ECO:0007669"/>
    <property type="project" value="UniProtKB-UniRule"/>
</dbReference>
<evidence type="ECO:0000313" key="4">
    <source>
        <dbReference type="EMBL" id="VEN39152.1"/>
    </source>
</evidence>
<dbReference type="InterPro" id="IPR000618">
    <property type="entry name" value="Insect_cuticle"/>
</dbReference>
<feature type="compositionally biased region" description="Polar residues" evidence="2">
    <location>
        <begin position="169"/>
        <end position="178"/>
    </location>
</feature>